<dbReference type="AlphaFoldDB" id="A0A150WG74"/>
<organism evidence="2 3">
    <name type="scientific">Bdellovibrio bacteriovorus</name>
    <dbReference type="NCBI Taxonomy" id="959"/>
    <lineage>
        <taxon>Bacteria</taxon>
        <taxon>Pseudomonadati</taxon>
        <taxon>Bdellovibrionota</taxon>
        <taxon>Bdellovibrionia</taxon>
        <taxon>Bdellovibrionales</taxon>
        <taxon>Pseudobdellovibrionaceae</taxon>
        <taxon>Bdellovibrio</taxon>
    </lineage>
</organism>
<sequence length="147" mass="16268">MKFVCSLIAIVLFSNISHAQGLQQFLGAYSVNQEKCELAPGKRAYVSYSKQTSNPKSIEINVYGEEAVGFLLEEGFRHVTINEGHYSGYDVVGTIDGNVLTQKTIMYPLVGEAYLSETYILTNHGDKVTLALDEGAGYQITCEFIRK</sequence>
<comment type="caution">
    <text evidence="2">The sequence shown here is derived from an EMBL/GenBank/DDBJ whole genome shotgun (WGS) entry which is preliminary data.</text>
</comment>
<accession>A0A150WG74</accession>
<evidence type="ECO:0000313" key="3">
    <source>
        <dbReference type="Proteomes" id="UP000075391"/>
    </source>
</evidence>
<keyword evidence="1" id="KW-0732">Signal</keyword>
<feature type="chain" id="PRO_5007572951" evidence="1">
    <location>
        <begin position="20"/>
        <end position="147"/>
    </location>
</feature>
<dbReference type="Proteomes" id="UP000075391">
    <property type="component" value="Unassembled WGS sequence"/>
</dbReference>
<dbReference type="OrthoDB" id="9824894at2"/>
<evidence type="ECO:0000256" key="1">
    <source>
        <dbReference type="SAM" id="SignalP"/>
    </source>
</evidence>
<evidence type="ECO:0000313" key="2">
    <source>
        <dbReference type="EMBL" id="KYG62036.1"/>
    </source>
</evidence>
<dbReference type="EMBL" id="LUKF01000016">
    <property type="protein sequence ID" value="KYG62036.1"/>
    <property type="molecule type" value="Genomic_DNA"/>
</dbReference>
<dbReference type="RefSeq" id="WP_063244150.1">
    <property type="nucleotide sequence ID" value="NZ_LUKF01000016.1"/>
</dbReference>
<proteinExistence type="predicted"/>
<reference evidence="2 3" key="1">
    <citation type="submission" date="2016-03" db="EMBL/GenBank/DDBJ databases">
        <authorList>
            <person name="Ploux O."/>
        </authorList>
    </citation>
    <scope>NUCLEOTIDE SEQUENCE [LARGE SCALE GENOMIC DNA]</scope>
    <source>
        <strain evidence="2 3">BER2</strain>
    </source>
</reference>
<feature type="signal peptide" evidence="1">
    <location>
        <begin position="1"/>
        <end position="19"/>
    </location>
</feature>
<protein>
    <submittedName>
        <fullName evidence="2">Uncharacterized protein</fullName>
    </submittedName>
</protein>
<name>A0A150WG74_BDEBC</name>
<gene>
    <name evidence="2" type="ORF">AZI85_07480</name>
</gene>